<organism evidence="2 3">
    <name type="scientific">Rehmannia glutinosa</name>
    <name type="common">Chinese foxglove</name>
    <dbReference type="NCBI Taxonomy" id="99300"/>
    <lineage>
        <taxon>Eukaryota</taxon>
        <taxon>Viridiplantae</taxon>
        <taxon>Streptophyta</taxon>
        <taxon>Embryophyta</taxon>
        <taxon>Tracheophyta</taxon>
        <taxon>Spermatophyta</taxon>
        <taxon>Magnoliopsida</taxon>
        <taxon>eudicotyledons</taxon>
        <taxon>Gunneridae</taxon>
        <taxon>Pentapetalae</taxon>
        <taxon>asterids</taxon>
        <taxon>lamiids</taxon>
        <taxon>Lamiales</taxon>
        <taxon>Orobanchaceae</taxon>
        <taxon>Rehmannieae</taxon>
        <taxon>Rehmannia</taxon>
    </lineage>
</organism>
<evidence type="ECO:0000259" key="1">
    <source>
        <dbReference type="Pfam" id="PF07734"/>
    </source>
</evidence>
<dbReference type="Pfam" id="PF07734">
    <property type="entry name" value="FBA_1"/>
    <property type="match status" value="1"/>
</dbReference>
<comment type="caution">
    <text evidence="2">The sequence shown here is derived from an EMBL/GenBank/DDBJ whole genome shotgun (WGS) entry which is preliminary data.</text>
</comment>
<dbReference type="PANTHER" id="PTHR31672:SF13">
    <property type="entry name" value="F-BOX PROTEIN CPR30-LIKE"/>
    <property type="match status" value="1"/>
</dbReference>
<gene>
    <name evidence="2" type="ORF">DH2020_033068</name>
</gene>
<keyword evidence="3" id="KW-1185">Reference proteome</keyword>
<proteinExistence type="predicted"/>
<sequence>MPDPLGYSHLKKSLKQQTCTNPTPKFPRKLKTLLRHPPPAAGEISEAVSGRGEIVVFLIDSENFIKLHLRQSLITNSNRHLILGGLGLYSVDLDSLDKAHAIKPPFYYKSVDGISNSCNGIVLVMSDPPVLYNPFTRGYKVLPNCCVEYPAPLDSYSKTAYGFGYDSGNDDYKVIRVVEFRHEISHVWMASETKIYGLKSNSWRRIEDFPYPLPFLRGNWRVHVNGALHTLVEDPDNMDAARIFAFSVQTEKHYQLHMPPGVRIRGVDVNLDVIDGCLSVVCTIRSRVVIWVMKDYGVKESWVKLLTISPPAIERNDFVKPLVYSRDGDKVLLNCDDKRLVWYDLRKKTVDNVDVDGIPFVFYVEACVESLVELDGRDVVKKQGKEIDKKKEKKENKEKIRKKSTVVLRYSKVYVYHQNRISFLRQLQNSLQDGIDSGDE</sequence>
<protein>
    <recommendedName>
        <fullName evidence="1">F-box associated beta-propeller type 1 domain-containing protein</fullName>
    </recommendedName>
</protein>
<feature type="domain" description="F-box associated beta-propeller type 1" evidence="1">
    <location>
        <begin position="115"/>
        <end position="354"/>
    </location>
</feature>
<dbReference type="EMBL" id="JABTTQ020001226">
    <property type="protein sequence ID" value="KAK6133178.1"/>
    <property type="molecule type" value="Genomic_DNA"/>
</dbReference>
<name>A0ABR0VDB2_REHGL</name>
<dbReference type="InterPro" id="IPR006527">
    <property type="entry name" value="F-box-assoc_dom_typ1"/>
</dbReference>
<evidence type="ECO:0000313" key="3">
    <source>
        <dbReference type="Proteomes" id="UP001318860"/>
    </source>
</evidence>
<dbReference type="NCBIfam" id="TIGR01640">
    <property type="entry name" value="F_box_assoc_1"/>
    <property type="match status" value="1"/>
</dbReference>
<reference evidence="2 3" key="1">
    <citation type="journal article" date="2021" name="Comput. Struct. Biotechnol. J.">
        <title>De novo genome assembly of the potent medicinal plant Rehmannia glutinosa using nanopore technology.</title>
        <authorList>
            <person name="Ma L."/>
            <person name="Dong C."/>
            <person name="Song C."/>
            <person name="Wang X."/>
            <person name="Zheng X."/>
            <person name="Niu Y."/>
            <person name="Chen S."/>
            <person name="Feng W."/>
        </authorList>
    </citation>
    <scope>NUCLEOTIDE SEQUENCE [LARGE SCALE GENOMIC DNA]</scope>
    <source>
        <strain evidence="2">DH-2019</strain>
    </source>
</reference>
<accession>A0ABR0VDB2</accession>
<evidence type="ECO:0000313" key="2">
    <source>
        <dbReference type="EMBL" id="KAK6133178.1"/>
    </source>
</evidence>
<dbReference type="InterPro" id="IPR017451">
    <property type="entry name" value="F-box-assoc_interact_dom"/>
</dbReference>
<dbReference type="Proteomes" id="UP001318860">
    <property type="component" value="Unassembled WGS sequence"/>
</dbReference>
<dbReference type="InterPro" id="IPR050796">
    <property type="entry name" value="SCF_F-box_component"/>
</dbReference>
<dbReference type="PANTHER" id="PTHR31672">
    <property type="entry name" value="BNACNNG10540D PROTEIN"/>
    <property type="match status" value="1"/>
</dbReference>